<evidence type="ECO:0008006" key="3">
    <source>
        <dbReference type="Google" id="ProtNLM"/>
    </source>
</evidence>
<gene>
    <name evidence="1" type="ORF">SJ2017_2185</name>
</gene>
<dbReference type="RefSeq" id="WP_080915805.1">
    <property type="nucleotide sequence ID" value="NZ_CP020472.1"/>
</dbReference>
<evidence type="ECO:0000313" key="2">
    <source>
        <dbReference type="Proteomes" id="UP000191820"/>
    </source>
</evidence>
<proteinExistence type="predicted"/>
<dbReference type="EMBL" id="CP020472">
    <property type="protein sequence ID" value="ARD22479.1"/>
    <property type="molecule type" value="Genomic_DNA"/>
</dbReference>
<keyword evidence="2" id="KW-1185">Reference proteome</keyword>
<organism evidence="1 2">
    <name type="scientific">Shewanella japonica</name>
    <dbReference type="NCBI Taxonomy" id="93973"/>
    <lineage>
        <taxon>Bacteria</taxon>
        <taxon>Pseudomonadati</taxon>
        <taxon>Pseudomonadota</taxon>
        <taxon>Gammaproteobacteria</taxon>
        <taxon>Alteromonadales</taxon>
        <taxon>Shewanellaceae</taxon>
        <taxon>Shewanella</taxon>
    </lineage>
</organism>
<name>A0ABM6JJT3_9GAMM</name>
<accession>A0ABM6JJT3</accession>
<reference evidence="1 2" key="1">
    <citation type="submission" date="2017-03" db="EMBL/GenBank/DDBJ databases">
        <title>Genome sequencing of Shewanella japonica KCTC 22435.</title>
        <authorList>
            <person name="Kim K.M."/>
        </authorList>
    </citation>
    <scope>NUCLEOTIDE SEQUENCE [LARGE SCALE GENOMIC DNA]</scope>
    <source>
        <strain evidence="1 2">KCTC 22435</strain>
    </source>
</reference>
<protein>
    <recommendedName>
        <fullName evidence="3">Energy transducer TonB</fullName>
    </recommendedName>
</protein>
<dbReference type="Proteomes" id="UP000191820">
    <property type="component" value="Chromosome"/>
</dbReference>
<evidence type="ECO:0000313" key="1">
    <source>
        <dbReference type="EMBL" id="ARD22479.1"/>
    </source>
</evidence>
<sequence length="251" mass="28012">MNRVITLALISVMGFSIYSFENKHNYLLDFSINKAPSINKIESAEPTVESIVFKKNTGGTNVTVQAQSKIGVNTETTLKLQEAKQAETTIKTALSVEDQTVFQRETVSKYEKAEQPITEIKAESEPRIQIVDKTKATIKPQVAEAIGFQTSNVKDKGQKQSPSMLKSKQSVKQFYDELFEMPMVIKVLVNNELSSLGLFKVSQDGSVLLKEIYKGDIPIAVEDSLKLGINYIDCDGKKRILVVFLTLLTFH</sequence>